<evidence type="ECO:0000259" key="2">
    <source>
        <dbReference type="Pfam" id="PF00144"/>
    </source>
</evidence>
<dbReference type="RefSeq" id="WP_377055768.1">
    <property type="nucleotide sequence ID" value="NZ_JBHLVZ010000085.1"/>
</dbReference>
<protein>
    <submittedName>
        <fullName evidence="3">Serine hydrolase domain-containing protein</fullName>
        <ecNumber evidence="3">3.-.-.-</ecNumber>
    </submittedName>
</protein>
<accession>A0ABV6J238</accession>
<dbReference type="InterPro" id="IPR012338">
    <property type="entry name" value="Beta-lactam/transpept-like"/>
</dbReference>
<dbReference type="EC" id="3.-.-.-" evidence="3"/>
<sequence>MTFPAPHPAPFPEAAPEALGFDPATLSEAVAFAASRETPFPRDLLAHLEGGHFEAAPDNEVLGPVQARGAPNGLILRDGVLAARWGNTRQPDMTFSVAKSCLSVLAGIAHGDGLIPDLDAPVSASVDDPAFDGPRDGAITWRMLLQQTSEWEGTLFGKEDRIDRGRDLASEGKKPKGWPRPLAAPGAHWEYNDVRVNVLSLALLRRFGRALPDIWQERVMEPIGASPDWRWEGYRTSVVDIGGEPVVSVPGGGHWGGGIVTHAEDQARLGLLMLNDGTWDGRRILPEGWVAASGEPVALHPDYGLLWWLNRSGRFPAADRNSLVAVGAGGNTIWIEPASRIVAVFRWLHPDALAETVSRIAEARTDTDRTA</sequence>
<dbReference type="PANTHER" id="PTHR43283">
    <property type="entry name" value="BETA-LACTAMASE-RELATED"/>
    <property type="match status" value="1"/>
</dbReference>
<name>A0ABV6J238_9PROT</name>
<dbReference type="EMBL" id="JBHLVZ010000085">
    <property type="protein sequence ID" value="MFC0388903.1"/>
    <property type="molecule type" value="Genomic_DNA"/>
</dbReference>
<keyword evidence="1 3" id="KW-0378">Hydrolase</keyword>
<reference evidence="3 4" key="1">
    <citation type="submission" date="2024-09" db="EMBL/GenBank/DDBJ databases">
        <authorList>
            <person name="Sun Q."/>
            <person name="Mori K."/>
        </authorList>
    </citation>
    <scope>NUCLEOTIDE SEQUENCE [LARGE SCALE GENOMIC DNA]</scope>
    <source>
        <strain evidence="3 4">CCM 7468</strain>
    </source>
</reference>
<proteinExistence type="predicted"/>
<dbReference type="Pfam" id="PF00144">
    <property type="entry name" value="Beta-lactamase"/>
    <property type="match status" value="1"/>
</dbReference>
<evidence type="ECO:0000256" key="1">
    <source>
        <dbReference type="ARBA" id="ARBA00022801"/>
    </source>
</evidence>
<keyword evidence="4" id="KW-1185">Reference proteome</keyword>
<organism evidence="3 4">
    <name type="scientific">Muricoccus vinaceus</name>
    <dbReference type="NCBI Taxonomy" id="424704"/>
    <lineage>
        <taxon>Bacteria</taxon>
        <taxon>Pseudomonadati</taxon>
        <taxon>Pseudomonadota</taxon>
        <taxon>Alphaproteobacteria</taxon>
        <taxon>Acetobacterales</taxon>
        <taxon>Roseomonadaceae</taxon>
        <taxon>Muricoccus</taxon>
    </lineage>
</organism>
<dbReference type="InterPro" id="IPR050789">
    <property type="entry name" value="Diverse_Enzym_Activities"/>
</dbReference>
<dbReference type="Gene3D" id="3.40.710.10">
    <property type="entry name" value="DD-peptidase/beta-lactamase superfamily"/>
    <property type="match status" value="1"/>
</dbReference>
<dbReference type="InterPro" id="IPR001466">
    <property type="entry name" value="Beta-lactam-related"/>
</dbReference>
<feature type="domain" description="Beta-lactamase-related" evidence="2">
    <location>
        <begin position="94"/>
        <end position="345"/>
    </location>
</feature>
<dbReference type="PANTHER" id="PTHR43283:SF11">
    <property type="entry name" value="BETA-LACTAMASE-RELATED DOMAIN-CONTAINING PROTEIN"/>
    <property type="match status" value="1"/>
</dbReference>
<dbReference type="SUPFAM" id="SSF56601">
    <property type="entry name" value="beta-lactamase/transpeptidase-like"/>
    <property type="match status" value="1"/>
</dbReference>
<evidence type="ECO:0000313" key="3">
    <source>
        <dbReference type="EMBL" id="MFC0388903.1"/>
    </source>
</evidence>
<comment type="caution">
    <text evidence="3">The sequence shown here is derived from an EMBL/GenBank/DDBJ whole genome shotgun (WGS) entry which is preliminary data.</text>
</comment>
<gene>
    <name evidence="3" type="ORF">ACFFIC_25635</name>
</gene>
<dbReference type="GO" id="GO:0016787">
    <property type="term" value="F:hydrolase activity"/>
    <property type="evidence" value="ECO:0007669"/>
    <property type="project" value="UniProtKB-KW"/>
</dbReference>
<dbReference type="Proteomes" id="UP001589789">
    <property type="component" value="Unassembled WGS sequence"/>
</dbReference>
<evidence type="ECO:0000313" key="4">
    <source>
        <dbReference type="Proteomes" id="UP001589789"/>
    </source>
</evidence>